<gene>
    <name evidence="3" type="ORF">M6B38_175125</name>
</gene>
<dbReference type="PANTHER" id="PTHR34059:SF1">
    <property type="entry name" value="EXPRESSED PROTEIN"/>
    <property type="match status" value="1"/>
</dbReference>
<dbReference type="PANTHER" id="PTHR34059">
    <property type="entry name" value="EXPRESSED PROTEIN"/>
    <property type="match status" value="1"/>
</dbReference>
<reference evidence="3" key="1">
    <citation type="journal article" date="2023" name="GigaByte">
        <title>Genome assembly of the bearded iris, Iris pallida Lam.</title>
        <authorList>
            <person name="Bruccoleri R.E."/>
            <person name="Oakeley E.J."/>
            <person name="Faust A.M.E."/>
            <person name="Altorfer M."/>
            <person name="Dessus-Babus S."/>
            <person name="Burckhardt D."/>
            <person name="Oertli M."/>
            <person name="Naumann U."/>
            <person name="Petersen F."/>
            <person name="Wong J."/>
        </authorList>
    </citation>
    <scope>NUCLEOTIDE SEQUENCE</scope>
    <source>
        <strain evidence="3">GSM-AAB239-AS_SAM_17_03QT</strain>
    </source>
</reference>
<feature type="compositionally biased region" description="Basic and acidic residues" evidence="1">
    <location>
        <begin position="363"/>
        <end position="381"/>
    </location>
</feature>
<dbReference type="InterPro" id="IPR008480">
    <property type="entry name" value="DUF761_pln"/>
</dbReference>
<feature type="transmembrane region" description="Helical" evidence="2">
    <location>
        <begin position="27"/>
        <end position="44"/>
    </location>
</feature>
<feature type="compositionally biased region" description="Basic and acidic residues" evidence="1">
    <location>
        <begin position="254"/>
        <end position="264"/>
    </location>
</feature>
<feature type="compositionally biased region" description="Low complexity" evidence="1">
    <location>
        <begin position="220"/>
        <end position="252"/>
    </location>
</feature>
<sequence length="442" mass="48935">MADSGSHPSKTQPQKAQQNPMTPFANFIYKAIFVCVLIALLPIFTSQSPEVANKTIITRSWELLHLLLVGIAISYGLFSRRNTDHDVDKEAQPKYDNTPQSYVSQVLQVSSVFDEEEAIESPRGPEFPDETESQTWNYSQYNRGEPVVMVAKESTEGSKVTTKPLFLPVRSLKSVEGDEDGGKAGVVLPSPIPWRSRSGRMEVKEALSPSISAFEAELGPSRVPSFRSSTPRSSASGTPSPRRLSPSPSMSSEIRAKTSEDSGRKKSFYKSSPPPPPPPPPQPLVHGHNIATEKKDGSKSFKYELEHLSMRGRGKERFLHRDELGLDPSEATADHYGGRSVRTVRSKEAQRSRTLPANKSKKKNEFREKMIIESDSSHSDAESEISDVGELPNPASAGAGTEENEVDKKADEFIAKFREQIRLQRIASIKRSTAQRNVRSQS</sequence>
<feature type="compositionally biased region" description="Basic and acidic residues" evidence="1">
    <location>
        <begin position="291"/>
        <end position="324"/>
    </location>
</feature>
<organism evidence="3 4">
    <name type="scientific">Iris pallida</name>
    <name type="common">Sweet iris</name>
    <dbReference type="NCBI Taxonomy" id="29817"/>
    <lineage>
        <taxon>Eukaryota</taxon>
        <taxon>Viridiplantae</taxon>
        <taxon>Streptophyta</taxon>
        <taxon>Embryophyta</taxon>
        <taxon>Tracheophyta</taxon>
        <taxon>Spermatophyta</taxon>
        <taxon>Magnoliopsida</taxon>
        <taxon>Liliopsida</taxon>
        <taxon>Asparagales</taxon>
        <taxon>Iridaceae</taxon>
        <taxon>Iridoideae</taxon>
        <taxon>Irideae</taxon>
        <taxon>Iris</taxon>
    </lineage>
</organism>
<evidence type="ECO:0000256" key="2">
    <source>
        <dbReference type="SAM" id="Phobius"/>
    </source>
</evidence>
<feature type="compositionally biased region" description="Pro residues" evidence="1">
    <location>
        <begin position="272"/>
        <end position="283"/>
    </location>
</feature>
<evidence type="ECO:0000313" key="3">
    <source>
        <dbReference type="EMBL" id="KAJ6806353.1"/>
    </source>
</evidence>
<dbReference type="Proteomes" id="UP001140949">
    <property type="component" value="Unassembled WGS sequence"/>
</dbReference>
<feature type="region of interest" description="Disordered" evidence="1">
    <location>
        <begin position="219"/>
        <end position="407"/>
    </location>
</feature>
<comment type="caution">
    <text evidence="3">The sequence shown here is derived from an EMBL/GenBank/DDBJ whole genome shotgun (WGS) entry which is preliminary data.</text>
</comment>
<protein>
    <submittedName>
        <fullName evidence="3">MICAL C-terminal-like protein</fullName>
    </submittedName>
</protein>
<keyword evidence="2" id="KW-0812">Transmembrane</keyword>
<accession>A0AAX6EQS3</accession>
<evidence type="ECO:0000256" key="1">
    <source>
        <dbReference type="SAM" id="MobiDB-lite"/>
    </source>
</evidence>
<proteinExistence type="predicted"/>
<dbReference type="AlphaFoldDB" id="A0AAX6EQS3"/>
<reference evidence="3" key="2">
    <citation type="submission" date="2023-04" db="EMBL/GenBank/DDBJ databases">
        <authorList>
            <person name="Bruccoleri R.E."/>
            <person name="Oakeley E.J."/>
            <person name="Faust A.-M."/>
            <person name="Dessus-Babus S."/>
            <person name="Altorfer M."/>
            <person name="Burckhardt D."/>
            <person name="Oertli M."/>
            <person name="Naumann U."/>
            <person name="Petersen F."/>
            <person name="Wong J."/>
        </authorList>
    </citation>
    <scope>NUCLEOTIDE SEQUENCE</scope>
    <source>
        <strain evidence="3">GSM-AAB239-AS_SAM_17_03QT</strain>
        <tissue evidence="3">Leaf</tissue>
    </source>
</reference>
<keyword evidence="2" id="KW-1133">Transmembrane helix</keyword>
<dbReference type="Pfam" id="PF05553">
    <property type="entry name" value="DUF761"/>
    <property type="match status" value="1"/>
</dbReference>
<name>A0AAX6EQS3_IRIPA</name>
<keyword evidence="2" id="KW-0472">Membrane</keyword>
<keyword evidence="4" id="KW-1185">Reference proteome</keyword>
<evidence type="ECO:0000313" key="4">
    <source>
        <dbReference type="Proteomes" id="UP001140949"/>
    </source>
</evidence>
<feature type="transmembrane region" description="Helical" evidence="2">
    <location>
        <begin position="56"/>
        <end position="78"/>
    </location>
</feature>
<dbReference type="EMBL" id="JANAVB010034618">
    <property type="protein sequence ID" value="KAJ6806353.1"/>
    <property type="molecule type" value="Genomic_DNA"/>
</dbReference>